<dbReference type="OrthoDB" id="4096268at2759"/>
<dbReference type="GO" id="GO:0006397">
    <property type="term" value="P:mRNA processing"/>
    <property type="evidence" value="ECO:0007669"/>
    <property type="project" value="UniProtKB-KW"/>
</dbReference>
<keyword evidence="5" id="KW-0747">Spliceosome</keyword>
<dbReference type="InterPro" id="IPR050923">
    <property type="entry name" value="Cell_Proc_Reg/RNA_Proc"/>
</dbReference>
<dbReference type="SUPFAM" id="SSF49879">
    <property type="entry name" value="SMAD/FHA domain"/>
    <property type="match status" value="1"/>
</dbReference>
<dbReference type="FunFam" id="2.60.200.20:FF:000012">
    <property type="entry name" value="Nuclear inhibitor of protein phosphatase 1"/>
    <property type="match status" value="1"/>
</dbReference>
<dbReference type="AlphaFoldDB" id="A0A2L2YFT2"/>
<keyword evidence="3" id="KW-0597">Phosphoprotein</keyword>
<accession>A0A2L2YFT2</accession>
<dbReference type="InterPro" id="IPR000253">
    <property type="entry name" value="FHA_dom"/>
</dbReference>
<evidence type="ECO:0000256" key="12">
    <source>
        <dbReference type="ARBA" id="ARBA00068386"/>
    </source>
</evidence>
<dbReference type="GO" id="GO:0008380">
    <property type="term" value="P:RNA splicing"/>
    <property type="evidence" value="ECO:0007669"/>
    <property type="project" value="UniProtKB-KW"/>
</dbReference>
<organism evidence="16">
    <name type="scientific">Parasteatoda tepidariorum</name>
    <name type="common">Common house spider</name>
    <name type="synonym">Achaearanea tepidariorum</name>
    <dbReference type="NCBI Taxonomy" id="114398"/>
    <lineage>
        <taxon>Eukaryota</taxon>
        <taxon>Metazoa</taxon>
        <taxon>Ecdysozoa</taxon>
        <taxon>Arthropoda</taxon>
        <taxon>Chelicerata</taxon>
        <taxon>Arachnida</taxon>
        <taxon>Araneae</taxon>
        <taxon>Araneomorphae</taxon>
        <taxon>Entelegynae</taxon>
        <taxon>Araneoidea</taxon>
        <taxon>Theridiidae</taxon>
        <taxon>Parasteatoda</taxon>
    </lineage>
</organism>
<feature type="region of interest" description="Disordered" evidence="14">
    <location>
        <begin position="119"/>
        <end position="140"/>
    </location>
</feature>
<dbReference type="GO" id="GO:0005681">
    <property type="term" value="C:spliceosomal complex"/>
    <property type="evidence" value="ECO:0007669"/>
    <property type="project" value="UniProtKB-KW"/>
</dbReference>
<dbReference type="GO" id="GO:0016607">
    <property type="term" value="C:nuclear speck"/>
    <property type="evidence" value="ECO:0007669"/>
    <property type="project" value="UniProtKB-SubCell"/>
</dbReference>
<proteinExistence type="evidence at transcript level"/>
<sequence>MANHYDIPSWAGKPPVGLHLDVLKIDKLIQKLMIDEKKCYLFGRNPELNDFCIDHASCSRVHAALVYHKHLNRTFLVDLGSTHGTYIGSIRLEANKPTQLPVDSKFHFGASTRIYILRERPQKAGRSTSEDLEKKSEELEGGLLGLPETETELDNLTEFNTAHNRRITMLGITDEEMKHPNRKRSRNTVRFSYEEEIINPEDIDPTVGRFRNLVQSAIIPNKRQREESANLFGTSLISHPAKRMAQSLHTAGEHHRADSLYGPISPLFAPSLSVKLGLHLPNPAPDIDLEPLEVAPDYAMTVANPNVANETNLSQEPKKKKYAKEAWPGKKPVPSLLV</sequence>
<evidence type="ECO:0000256" key="6">
    <source>
        <dbReference type="ARBA" id="ARBA00022884"/>
    </source>
</evidence>
<keyword evidence="8" id="KW-0238">DNA-binding</keyword>
<dbReference type="SMART" id="SM00240">
    <property type="entry name" value="FHA"/>
    <property type="match status" value="1"/>
</dbReference>
<evidence type="ECO:0000256" key="8">
    <source>
        <dbReference type="ARBA" id="ARBA00023125"/>
    </source>
</evidence>
<dbReference type="Pfam" id="PF00498">
    <property type="entry name" value="FHA"/>
    <property type="match status" value="1"/>
</dbReference>
<keyword evidence="7" id="KW-0805">Transcription regulation</keyword>
<keyword evidence="6" id="KW-0694">RNA-binding</keyword>
<evidence type="ECO:0000256" key="11">
    <source>
        <dbReference type="ARBA" id="ARBA00023242"/>
    </source>
</evidence>
<evidence type="ECO:0000256" key="4">
    <source>
        <dbReference type="ARBA" id="ARBA00022664"/>
    </source>
</evidence>
<dbReference type="GO" id="GO:0003677">
    <property type="term" value="F:DNA binding"/>
    <property type="evidence" value="ECO:0007669"/>
    <property type="project" value="UniProtKB-KW"/>
</dbReference>
<dbReference type="EMBL" id="IAAA01014503">
    <property type="protein sequence ID" value="LAA06085.1"/>
    <property type="molecule type" value="mRNA"/>
</dbReference>
<dbReference type="RefSeq" id="XP_042900583.1">
    <property type="nucleotide sequence ID" value="XM_043044649.2"/>
</dbReference>
<dbReference type="KEGG" id="ptep:107442278"/>
<evidence type="ECO:0000256" key="7">
    <source>
        <dbReference type="ARBA" id="ARBA00023015"/>
    </source>
</evidence>
<evidence type="ECO:0000256" key="3">
    <source>
        <dbReference type="ARBA" id="ARBA00022553"/>
    </source>
</evidence>
<dbReference type="Gene3D" id="2.60.200.20">
    <property type="match status" value="1"/>
</dbReference>
<keyword evidence="9" id="KW-0804">Transcription</keyword>
<protein>
    <recommendedName>
        <fullName evidence="12">Nuclear inhibitor of protein phosphatase 1</fullName>
    </recommendedName>
    <alternativeName>
        <fullName evidence="13">Protein phosphatase 1 regulatory inhibitor subunit 8</fullName>
    </alternativeName>
</protein>
<evidence type="ECO:0000256" key="13">
    <source>
        <dbReference type="ARBA" id="ARBA00077703"/>
    </source>
</evidence>
<dbReference type="PANTHER" id="PTHR23308">
    <property type="entry name" value="NUCLEAR INHIBITOR OF PROTEIN PHOSPHATASE-1"/>
    <property type="match status" value="1"/>
</dbReference>
<dbReference type="RefSeq" id="XP_071033834.1">
    <property type="nucleotide sequence ID" value="XM_071177733.1"/>
</dbReference>
<keyword evidence="10" id="KW-0508">mRNA splicing</keyword>
<dbReference type="InterPro" id="IPR008984">
    <property type="entry name" value="SMAD_FHA_dom_sf"/>
</dbReference>
<dbReference type="OMA" id="HREMPPP"/>
<dbReference type="GO" id="GO:0003723">
    <property type="term" value="F:RNA binding"/>
    <property type="evidence" value="ECO:0007669"/>
    <property type="project" value="UniProtKB-KW"/>
</dbReference>
<evidence type="ECO:0000256" key="9">
    <source>
        <dbReference type="ARBA" id="ARBA00023163"/>
    </source>
</evidence>
<keyword evidence="4" id="KW-0507">mRNA processing</keyword>
<evidence type="ECO:0000256" key="5">
    <source>
        <dbReference type="ARBA" id="ARBA00022728"/>
    </source>
</evidence>
<evidence type="ECO:0000256" key="2">
    <source>
        <dbReference type="ARBA" id="ARBA00022491"/>
    </source>
</evidence>
<reference evidence="16" key="1">
    <citation type="journal article" date="2016" name="Mol. Ecol. Resour.">
        <title>Evaluation of the impact of RNA preservation methods of spiders for de novo transcriptome assembly.</title>
        <authorList>
            <person name="Kono N."/>
            <person name="Nakamura H."/>
            <person name="Ito Y."/>
            <person name="Tomita M."/>
            <person name="Arakawa K."/>
        </authorList>
    </citation>
    <scope>NUCLEOTIDE SEQUENCE</scope>
    <source>
        <tissue evidence="16">Whole body</tissue>
    </source>
</reference>
<feature type="compositionally biased region" description="Basic and acidic residues" evidence="14">
    <location>
        <begin position="119"/>
        <end position="138"/>
    </location>
</feature>
<keyword evidence="11" id="KW-0539">Nucleus</keyword>
<evidence type="ECO:0000256" key="10">
    <source>
        <dbReference type="ARBA" id="ARBA00023187"/>
    </source>
</evidence>
<feature type="domain" description="FHA" evidence="15">
    <location>
        <begin position="40"/>
        <end position="92"/>
    </location>
</feature>
<name>A0A2L2YFT2_PARTP</name>
<evidence type="ECO:0000256" key="14">
    <source>
        <dbReference type="SAM" id="MobiDB-lite"/>
    </source>
</evidence>
<evidence type="ECO:0000313" key="16">
    <source>
        <dbReference type="EMBL" id="LAA06085.1"/>
    </source>
</evidence>
<dbReference type="PROSITE" id="PS50006">
    <property type="entry name" value="FHA_DOMAIN"/>
    <property type="match status" value="1"/>
</dbReference>
<dbReference type="GeneID" id="107442278"/>
<evidence type="ECO:0000256" key="1">
    <source>
        <dbReference type="ARBA" id="ARBA00004324"/>
    </source>
</evidence>
<feature type="region of interest" description="Disordered" evidence="14">
    <location>
        <begin position="307"/>
        <end position="338"/>
    </location>
</feature>
<dbReference type="Gene3D" id="6.10.250.1290">
    <property type="match status" value="1"/>
</dbReference>
<evidence type="ECO:0000259" key="15">
    <source>
        <dbReference type="PROSITE" id="PS50006"/>
    </source>
</evidence>
<keyword evidence="2" id="KW-0678">Repressor</keyword>
<dbReference type="CDD" id="cd22674">
    <property type="entry name" value="FHA_PPP1R8"/>
    <property type="match status" value="1"/>
</dbReference>
<comment type="subcellular location">
    <subcellularLocation>
        <location evidence="1">Nucleus speckle</location>
    </subcellularLocation>
</comment>